<dbReference type="Proteomes" id="UP000827609">
    <property type="component" value="Segment"/>
</dbReference>
<evidence type="ECO:0000313" key="3">
    <source>
        <dbReference type="Proteomes" id="UP000827609"/>
    </source>
</evidence>
<feature type="region of interest" description="Disordered" evidence="1">
    <location>
        <begin position="33"/>
        <end position="149"/>
    </location>
</feature>
<organism evidence="2 3">
    <name type="scientific">Erwinia phage pEa_SNUABM_7</name>
    <dbReference type="NCBI Taxonomy" id="2866695"/>
    <lineage>
        <taxon>Viruses</taxon>
        <taxon>Duplodnaviria</taxon>
        <taxon>Heunggongvirae</taxon>
        <taxon>Uroviricota</taxon>
        <taxon>Caudoviricetes</taxon>
        <taxon>Snuvirus</taxon>
        <taxon>Snuvirus SNUABM7</taxon>
    </lineage>
</organism>
<dbReference type="EMBL" id="MZ475896">
    <property type="protein sequence ID" value="QYW04727.1"/>
    <property type="molecule type" value="Genomic_DNA"/>
</dbReference>
<keyword evidence="3" id="KW-1185">Reference proteome</keyword>
<evidence type="ECO:0000256" key="1">
    <source>
        <dbReference type="SAM" id="MobiDB-lite"/>
    </source>
</evidence>
<accession>A0AAE7WTE8</accession>
<gene>
    <name evidence="2" type="ORF">pEaSNUABM7_00059</name>
</gene>
<feature type="compositionally biased region" description="Low complexity" evidence="1">
    <location>
        <begin position="127"/>
        <end position="137"/>
    </location>
</feature>
<feature type="compositionally biased region" description="Gly residues" evidence="1">
    <location>
        <begin position="138"/>
        <end position="149"/>
    </location>
</feature>
<sequence length="149" mass="16586">MRLLFQRLLKFLSLSSNKSKQVHDRELRKYLEPKREPFNPAKGPRIPPVVDRDLEYRRRVLATGGQPPKADPSLRSSPQRRRDDVVPSQVVMMDVSTGFGPSKKIPSHSQRDSDSYCSPHHTHHTPSHTPSDNYDGGSNDGGGGGGSCD</sequence>
<protein>
    <submittedName>
        <fullName evidence="2">Uncharacterized protein</fullName>
    </submittedName>
</protein>
<proteinExistence type="predicted"/>
<reference evidence="2" key="1">
    <citation type="submission" date="2021-06" db="EMBL/GenBank/DDBJ databases">
        <title>Complete genome sequence of Erwinia phage pEa_SNUABM_7.</title>
        <authorList>
            <person name="Kim S.G."/>
            <person name="Park S.C."/>
        </authorList>
    </citation>
    <scope>NUCLEOTIDE SEQUENCE</scope>
</reference>
<name>A0AAE7WTE8_9CAUD</name>
<evidence type="ECO:0000313" key="2">
    <source>
        <dbReference type="EMBL" id="QYW04727.1"/>
    </source>
</evidence>